<evidence type="ECO:0000256" key="1">
    <source>
        <dbReference type="ARBA" id="ARBA00022553"/>
    </source>
</evidence>
<dbReference type="InterPro" id="IPR001789">
    <property type="entry name" value="Sig_transdc_resp-reg_receiver"/>
</dbReference>
<dbReference type="InterPro" id="IPR050595">
    <property type="entry name" value="Bact_response_regulator"/>
</dbReference>
<dbReference type="eggNOG" id="COG0745">
    <property type="taxonomic scope" value="Bacteria"/>
</dbReference>
<feature type="modified residue" description="4-aspartylphosphate" evidence="3">
    <location>
        <position position="47"/>
    </location>
</feature>
<dbReference type="PANTHER" id="PTHR44591">
    <property type="entry name" value="STRESS RESPONSE REGULATOR PROTEIN 1"/>
    <property type="match status" value="1"/>
</dbReference>
<keyword evidence="2" id="KW-0902">Two-component regulatory system</keyword>
<dbReference type="STRING" id="203124.Tery_0717"/>
<dbReference type="HOGENOM" id="CLU_000445_69_17_3"/>
<gene>
    <name evidence="5" type="ordered locus">Tery_0717</name>
</gene>
<dbReference type="PROSITE" id="PS50110">
    <property type="entry name" value="RESPONSE_REGULATORY"/>
    <property type="match status" value="1"/>
</dbReference>
<dbReference type="Gene3D" id="3.40.50.2300">
    <property type="match status" value="1"/>
</dbReference>
<evidence type="ECO:0000256" key="2">
    <source>
        <dbReference type="ARBA" id="ARBA00023012"/>
    </source>
</evidence>
<dbReference type="SUPFAM" id="SSF52172">
    <property type="entry name" value="CheY-like"/>
    <property type="match status" value="1"/>
</dbReference>
<dbReference type="EMBL" id="CP000393">
    <property type="protein sequence ID" value="ABG50150.1"/>
    <property type="molecule type" value="Genomic_DNA"/>
</dbReference>
<evidence type="ECO:0000313" key="5">
    <source>
        <dbReference type="EMBL" id="ABG50150.1"/>
    </source>
</evidence>
<evidence type="ECO:0000256" key="3">
    <source>
        <dbReference type="PROSITE-ProRule" id="PRU00169"/>
    </source>
</evidence>
<name>Q118C4_TRIEI</name>
<protein>
    <submittedName>
        <fullName evidence="5">Response regulator receiver protein</fullName>
    </submittedName>
</protein>
<dbReference type="GO" id="GO:0000160">
    <property type="term" value="P:phosphorelay signal transduction system"/>
    <property type="evidence" value="ECO:0007669"/>
    <property type="project" value="UniProtKB-KW"/>
</dbReference>
<sequence length="115" mass="12710">MVEDSHREATALTQCLKKSGYEVLNVGTAEAAKVMLREKNFDVILIDVVLPGQSGYSLCRELKKQKNTANIPIIICSSKSEKIDKQWGMKQGASAYVTKPVDQEKLVATLEKLVV</sequence>
<dbReference type="AlphaFoldDB" id="Q118C4"/>
<organism evidence="5">
    <name type="scientific">Trichodesmium erythraeum (strain IMS101)</name>
    <dbReference type="NCBI Taxonomy" id="203124"/>
    <lineage>
        <taxon>Bacteria</taxon>
        <taxon>Bacillati</taxon>
        <taxon>Cyanobacteriota</taxon>
        <taxon>Cyanophyceae</taxon>
        <taxon>Oscillatoriophycideae</taxon>
        <taxon>Oscillatoriales</taxon>
        <taxon>Microcoleaceae</taxon>
        <taxon>Trichodesmium</taxon>
    </lineage>
</organism>
<accession>Q118C4</accession>
<keyword evidence="1 3" id="KW-0597">Phosphoprotein</keyword>
<reference evidence="5" key="1">
    <citation type="submission" date="2006-06" db="EMBL/GenBank/DDBJ databases">
        <title>Complete sequence of Trichodesmium erythraeum IMS101.</title>
        <authorList>
            <consortium name="US DOE Joint Genome Institute"/>
            <person name="Copeland A."/>
            <person name="Lucas S."/>
            <person name="Lapidus A."/>
            <person name="Barry K."/>
            <person name="Detter J.C."/>
            <person name="Glavina del Rio T."/>
            <person name="Hammon N."/>
            <person name="Israni S."/>
            <person name="Dalin E."/>
            <person name="Tice H."/>
            <person name="Pitluck S."/>
            <person name="Kiss H."/>
            <person name="Munk A.C."/>
            <person name="Brettin T."/>
            <person name="Bruce D."/>
            <person name="Han C."/>
            <person name="Tapia R."/>
            <person name="Gilna P."/>
            <person name="Schmutz J."/>
            <person name="Larimer F."/>
            <person name="Land M."/>
            <person name="Hauser L."/>
            <person name="Kyrpides N."/>
            <person name="Kim E."/>
            <person name="Richardson P."/>
        </authorList>
    </citation>
    <scope>NUCLEOTIDE SEQUENCE [LARGE SCALE GENOMIC DNA]</scope>
    <source>
        <strain evidence="5">IMS101</strain>
    </source>
</reference>
<dbReference type="SMART" id="SM00448">
    <property type="entry name" value="REC"/>
    <property type="match status" value="1"/>
</dbReference>
<dbReference type="InterPro" id="IPR011006">
    <property type="entry name" value="CheY-like_superfamily"/>
</dbReference>
<dbReference type="PANTHER" id="PTHR44591:SF14">
    <property type="entry name" value="PROTEIN PILG"/>
    <property type="match status" value="1"/>
</dbReference>
<evidence type="ECO:0000259" key="4">
    <source>
        <dbReference type="PROSITE" id="PS50110"/>
    </source>
</evidence>
<dbReference type="CDD" id="cd00156">
    <property type="entry name" value="REC"/>
    <property type="match status" value="1"/>
</dbReference>
<proteinExistence type="predicted"/>
<dbReference type="Pfam" id="PF00072">
    <property type="entry name" value="Response_reg"/>
    <property type="match status" value="1"/>
</dbReference>
<dbReference type="KEGG" id="ter:Tery_0717"/>
<feature type="domain" description="Response regulatory" evidence="4">
    <location>
        <begin position="1"/>
        <end position="114"/>
    </location>
</feature>